<dbReference type="GO" id="GO:0005737">
    <property type="term" value="C:cytoplasm"/>
    <property type="evidence" value="ECO:0007669"/>
    <property type="project" value="UniProtKB-ARBA"/>
</dbReference>
<evidence type="ECO:0000259" key="2">
    <source>
        <dbReference type="Pfam" id="PF13883"/>
    </source>
</evidence>
<dbReference type="SUPFAM" id="SSF50475">
    <property type="entry name" value="FMN-binding split barrel"/>
    <property type="match status" value="1"/>
</dbReference>
<reference evidence="3 4" key="1">
    <citation type="submission" date="2018-09" db="EMBL/GenBank/DDBJ databases">
        <title>Marinorhizobium profundi gen. nov., sp. nov., isolated from a deep-sea sediment sample from the New Britain Trench and proposal of Marinorhizobiaceae fam. nov. in the order Rhizobiales of the class Alphaproteobacteria.</title>
        <authorList>
            <person name="Cao J."/>
        </authorList>
    </citation>
    <scope>NUCLEOTIDE SEQUENCE [LARGE SCALE GENOMIC DNA]</scope>
    <source>
        <strain evidence="3 4">WS11</strain>
    </source>
</reference>
<gene>
    <name evidence="3" type="ORF">D5400_07420</name>
</gene>
<sequence>MRKPEAAKTIRETDEFARTEADRLIRGSRHAALSVLEPMTGHPIVSRTLVATDGVGRPIILVSALSSHTKALLADARAGLLFGEPGKGDPLAHPRISLKCRAEHITRDSAERPALRRRFLTRHPKAELYIDFPDFSFFRLLPLSASLNGGFGKAYELSGDDLDIASPAASALADMEEGAIAHMNADHSDAIDLYAAHLAGEKDSGWRICGIDPAGFEIQRGDQLRRIRFPKSLGDAGDLRKALAELAKSARAND</sequence>
<dbReference type="InterPro" id="IPR037119">
    <property type="entry name" value="Haem_oxidase_HugZ-like_sf"/>
</dbReference>
<dbReference type="InterPro" id="IPR012349">
    <property type="entry name" value="Split_barrel_FMN-bd"/>
</dbReference>
<dbReference type="Proteomes" id="UP000268192">
    <property type="component" value="Chromosome"/>
</dbReference>
<evidence type="ECO:0000313" key="4">
    <source>
        <dbReference type="Proteomes" id="UP000268192"/>
    </source>
</evidence>
<dbReference type="OrthoDB" id="9814594at2"/>
<dbReference type="Gene3D" id="3.20.180.10">
    <property type="entry name" value="PNP-oxidase-like"/>
    <property type="match status" value="1"/>
</dbReference>
<feature type="domain" description="CREG-like beta-barrel" evidence="2">
    <location>
        <begin position="39"/>
        <end position="159"/>
    </location>
</feature>
<dbReference type="InterPro" id="IPR019595">
    <property type="entry name" value="DUF2470"/>
</dbReference>
<organism evidence="3 4">
    <name type="scientific">Georhizobium profundi</name>
    <dbReference type="NCBI Taxonomy" id="2341112"/>
    <lineage>
        <taxon>Bacteria</taxon>
        <taxon>Pseudomonadati</taxon>
        <taxon>Pseudomonadota</taxon>
        <taxon>Alphaproteobacteria</taxon>
        <taxon>Hyphomicrobiales</taxon>
        <taxon>Rhizobiaceae</taxon>
        <taxon>Georhizobium</taxon>
    </lineage>
</organism>
<dbReference type="PANTHER" id="PTHR13343:SF17">
    <property type="entry name" value="CELLULAR REPRESSOR OF E1A-STIMULATED GENES, ISOFORM A"/>
    <property type="match status" value="1"/>
</dbReference>
<dbReference type="PANTHER" id="PTHR13343">
    <property type="entry name" value="CREG1 PROTEIN"/>
    <property type="match status" value="1"/>
</dbReference>
<accession>A0A3Q8XRI4</accession>
<dbReference type="Gene3D" id="2.30.110.10">
    <property type="entry name" value="Electron Transport, Fmn-binding Protein, Chain A"/>
    <property type="match status" value="1"/>
</dbReference>
<evidence type="ECO:0000259" key="1">
    <source>
        <dbReference type="Pfam" id="PF10615"/>
    </source>
</evidence>
<dbReference type="Pfam" id="PF10615">
    <property type="entry name" value="DUF2470"/>
    <property type="match status" value="1"/>
</dbReference>
<dbReference type="InterPro" id="IPR055343">
    <property type="entry name" value="CREG_beta-barrel"/>
</dbReference>
<dbReference type="AlphaFoldDB" id="A0A3Q8XRI4"/>
<keyword evidence="4" id="KW-1185">Reference proteome</keyword>
<proteinExistence type="predicted"/>
<name>A0A3Q8XRI4_9HYPH</name>
<feature type="domain" description="DUF2470" evidence="1">
    <location>
        <begin position="177"/>
        <end position="246"/>
    </location>
</feature>
<dbReference type="KEGG" id="abaw:D5400_07420"/>
<dbReference type="EMBL" id="CP032509">
    <property type="protein sequence ID" value="AZN73653.1"/>
    <property type="molecule type" value="Genomic_DNA"/>
</dbReference>
<dbReference type="Pfam" id="PF13883">
    <property type="entry name" value="CREG_beta-barrel"/>
    <property type="match status" value="1"/>
</dbReference>
<evidence type="ECO:0000313" key="3">
    <source>
        <dbReference type="EMBL" id="AZN73653.1"/>
    </source>
</evidence>
<protein>
    <submittedName>
        <fullName evidence="3">HugZ family protein</fullName>
    </submittedName>
</protein>